<sequence>MVETRRQIEEDRMSELSDHLLNHILSFLNAKEAVQTCILSKRWINLWKTLSTLTLSVDHFSTEESFEQFISMLLSLRDHSTDIHSLVFHFQWTHVLSRDLYLKTIEYAFSHNVQHFQILYTAVKHLPSCFFSSHTLTSLNLTGKDLMVPSGYYQIFPSSHSFNLPALTTLYLKHLSFSCNDDDDGSVVDPFSTFNMLNTLIIDRCVLRGNAQNLRISCTKLLNLTIRMYGCYSTITKPDFKIFFGLELYAPTLHSFVFNGADYIPKFVGSKTVLSSIKHLTIHLQYCSCFEENPVNLFNLLVELANIESLTITHCVLKVLSRFHSLFEVEFPSLCYLKSLNVRAFGSSWIIAEMVDFLLQNSPSAKFRFIERPTALVITGCWVADYWNLKVLQTIITNKDTLLLISTC</sequence>
<dbReference type="Proteomes" id="UP000265566">
    <property type="component" value="Chromosome 3"/>
</dbReference>
<dbReference type="Gene3D" id="1.20.1280.50">
    <property type="match status" value="1"/>
</dbReference>
<proteinExistence type="predicted"/>
<evidence type="ECO:0000313" key="5">
    <source>
        <dbReference type="Proteomes" id="UP000002051"/>
    </source>
</evidence>
<evidence type="ECO:0000313" key="4">
    <source>
        <dbReference type="EnsemblPlants" id="AES68420"/>
    </source>
</evidence>
<reference evidence="4" key="3">
    <citation type="submission" date="2015-04" db="UniProtKB">
        <authorList>
            <consortium name="EnsemblPlants"/>
        </authorList>
    </citation>
    <scope>IDENTIFICATION</scope>
    <source>
        <strain evidence="4">cv. Jemalong A17</strain>
    </source>
</reference>
<protein>
    <submittedName>
        <fullName evidence="2">F-box/RNI/FBD-like domain protein</fullName>
    </submittedName>
    <submittedName>
        <fullName evidence="3">Putative F-box domain, leucine-rich repeat domain, L domain-containing protein</fullName>
    </submittedName>
</protein>
<reference evidence="3" key="5">
    <citation type="journal article" date="2018" name="Nat. Plants">
        <title>Whole-genome landscape of Medicago truncatula symbiotic genes.</title>
        <authorList>
            <person name="Pecrix Y."/>
            <person name="Gamas P."/>
            <person name="Carrere S."/>
        </authorList>
    </citation>
    <scope>NUCLEOTIDE SEQUENCE</scope>
    <source>
        <tissue evidence="3">Leaves</tissue>
    </source>
</reference>
<reference evidence="6" key="4">
    <citation type="journal article" date="2018" name="Nat. Plants">
        <title>Whole-genome landscape of Medicago truncatula symbiotic genes.</title>
        <authorList>
            <person name="Pecrix Y."/>
            <person name="Staton S.E."/>
            <person name="Sallet E."/>
            <person name="Lelandais-Briere C."/>
            <person name="Moreau S."/>
            <person name="Carrere S."/>
            <person name="Blein T."/>
            <person name="Jardinaud M.F."/>
            <person name="Latrasse D."/>
            <person name="Zouine M."/>
            <person name="Zahm M."/>
            <person name="Kreplak J."/>
            <person name="Mayjonade B."/>
            <person name="Satge C."/>
            <person name="Perez M."/>
            <person name="Cauet S."/>
            <person name="Marande W."/>
            <person name="Chantry-Darmon C."/>
            <person name="Lopez-Roques C."/>
            <person name="Bouchez O."/>
            <person name="Berard A."/>
            <person name="Debelle F."/>
            <person name="Munos S."/>
            <person name="Bendahmane A."/>
            <person name="Berges H."/>
            <person name="Niebel A."/>
            <person name="Buitink J."/>
            <person name="Frugier F."/>
            <person name="Benhamed M."/>
            <person name="Crespi M."/>
            <person name="Gouzy J."/>
            <person name="Gamas P."/>
        </authorList>
    </citation>
    <scope>NUCLEOTIDE SEQUENCE [LARGE SCALE GENOMIC DNA]</scope>
    <source>
        <strain evidence="6">cv. Jemalong A17</strain>
    </source>
</reference>
<dbReference type="InterPro" id="IPR036047">
    <property type="entry name" value="F-box-like_dom_sf"/>
</dbReference>
<reference evidence="2 5" key="2">
    <citation type="journal article" date="2014" name="BMC Genomics">
        <title>An improved genome release (version Mt4.0) for the model legume Medicago truncatula.</title>
        <authorList>
            <person name="Tang H."/>
            <person name="Krishnakumar V."/>
            <person name="Bidwell S."/>
            <person name="Rosen B."/>
            <person name="Chan A."/>
            <person name="Zhou S."/>
            <person name="Gentzbittel L."/>
            <person name="Childs K.L."/>
            <person name="Yandell M."/>
            <person name="Gundlach H."/>
            <person name="Mayer K.F."/>
            <person name="Schwartz D.C."/>
            <person name="Town C.D."/>
        </authorList>
    </citation>
    <scope>GENOME REANNOTATION</scope>
    <source>
        <strain evidence="4 5">cv. Jemalong A17</strain>
    </source>
</reference>
<dbReference type="EMBL" id="CM001219">
    <property type="protein sequence ID" value="AES68420.1"/>
    <property type="molecule type" value="Genomic_DNA"/>
</dbReference>
<dbReference type="PANTHER" id="PTHR32212">
    <property type="entry name" value="CYCLIN-LIKE F-BOX"/>
    <property type="match status" value="1"/>
</dbReference>
<keyword evidence="5" id="KW-1185">Reference proteome</keyword>
<dbReference type="SUPFAM" id="SSF52047">
    <property type="entry name" value="RNI-like"/>
    <property type="match status" value="1"/>
</dbReference>
<dbReference type="InterPro" id="IPR001810">
    <property type="entry name" value="F-box_dom"/>
</dbReference>
<dbReference type="Proteomes" id="UP000002051">
    <property type="component" value="Chromosome 3"/>
</dbReference>
<dbReference type="eggNOG" id="ENOG502T08J">
    <property type="taxonomic scope" value="Eukaryota"/>
</dbReference>
<name>G7IVK1_MEDTR</name>
<organism evidence="2 5">
    <name type="scientific">Medicago truncatula</name>
    <name type="common">Barrel medic</name>
    <name type="synonym">Medicago tribuloides</name>
    <dbReference type="NCBI Taxonomy" id="3880"/>
    <lineage>
        <taxon>Eukaryota</taxon>
        <taxon>Viridiplantae</taxon>
        <taxon>Streptophyta</taxon>
        <taxon>Embryophyta</taxon>
        <taxon>Tracheophyta</taxon>
        <taxon>Spermatophyta</taxon>
        <taxon>Magnoliopsida</taxon>
        <taxon>eudicotyledons</taxon>
        <taxon>Gunneridae</taxon>
        <taxon>Pentapetalae</taxon>
        <taxon>rosids</taxon>
        <taxon>fabids</taxon>
        <taxon>Fabales</taxon>
        <taxon>Fabaceae</taxon>
        <taxon>Papilionoideae</taxon>
        <taxon>50 kb inversion clade</taxon>
        <taxon>NPAAA clade</taxon>
        <taxon>Hologalegina</taxon>
        <taxon>IRL clade</taxon>
        <taxon>Trifolieae</taxon>
        <taxon>Medicago</taxon>
    </lineage>
</organism>
<gene>
    <name evidence="2" type="ordered locus">MTR_3g008050</name>
    <name evidence="3" type="ORF">MtrunA17_Chr3g0078891</name>
</gene>
<dbReference type="PaxDb" id="3880-AES68420"/>
<evidence type="ECO:0000313" key="6">
    <source>
        <dbReference type="Proteomes" id="UP000265566"/>
    </source>
</evidence>
<feature type="domain" description="F-box" evidence="1">
    <location>
        <begin position="14"/>
        <end position="51"/>
    </location>
</feature>
<reference evidence="2 5" key="1">
    <citation type="journal article" date="2011" name="Nature">
        <title>The Medicago genome provides insight into the evolution of rhizobial symbioses.</title>
        <authorList>
            <person name="Young N.D."/>
            <person name="Debelle F."/>
            <person name="Oldroyd G.E."/>
            <person name="Geurts R."/>
            <person name="Cannon S.B."/>
            <person name="Udvardi M.K."/>
            <person name="Benedito V.A."/>
            <person name="Mayer K.F."/>
            <person name="Gouzy J."/>
            <person name="Schoof H."/>
            <person name="Van de Peer Y."/>
            <person name="Proost S."/>
            <person name="Cook D.R."/>
            <person name="Meyers B.C."/>
            <person name="Spannagl M."/>
            <person name="Cheung F."/>
            <person name="De Mita S."/>
            <person name="Krishnakumar V."/>
            <person name="Gundlach H."/>
            <person name="Zhou S."/>
            <person name="Mudge J."/>
            <person name="Bharti A.K."/>
            <person name="Murray J.D."/>
            <person name="Naoumkina M.A."/>
            <person name="Rosen B."/>
            <person name="Silverstein K.A."/>
            <person name="Tang H."/>
            <person name="Rombauts S."/>
            <person name="Zhao P.X."/>
            <person name="Zhou P."/>
            <person name="Barbe V."/>
            <person name="Bardou P."/>
            <person name="Bechner M."/>
            <person name="Bellec A."/>
            <person name="Berger A."/>
            <person name="Berges H."/>
            <person name="Bidwell S."/>
            <person name="Bisseling T."/>
            <person name="Choisne N."/>
            <person name="Couloux A."/>
            <person name="Denny R."/>
            <person name="Deshpande S."/>
            <person name="Dai X."/>
            <person name="Doyle J.J."/>
            <person name="Dudez A.M."/>
            <person name="Farmer A.D."/>
            <person name="Fouteau S."/>
            <person name="Franken C."/>
            <person name="Gibelin C."/>
            <person name="Gish J."/>
            <person name="Goldstein S."/>
            <person name="Gonzalez A.J."/>
            <person name="Green P.J."/>
            <person name="Hallab A."/>
            <person name="Hartog M."/>
            <person name="Hua A."/>
            <person name="Humphray S.J."/>
            <person name="Jeong D.H."/>
            <person name="Jing Y."/>
            <person name="Jocker A."/>
            <person name="Kenton S.M."/>
            <person name="Kim D.J."/>
            <person name="Klee K."/>
            <person name="Lai H."/>
            <person name="Lang C."/>
            <person name="Lin S."/>
            <person name="Macmil S.L."/>
            <person name="Magdelenat G."/>
            <person name="Matthews L."/>
            <person name="McCorrison J."/>
            <person name="Monaghan E.L."/>
            <person name="Mun J.H."/>
            <person name="Najar F.Z."/>
            <person name="Nicholson C."/>
            <person name="Noirot C."/>
            <person name="O'Bleness M."/>
            <person name="Paule C.R."/>
            <person name="Poulain J."/>
            <person name="Prion F."/>
            <person name="Qin B."/>
            <person name="Qu C."/>
            <person name="Retzel E.F."/>
            <person name="Riddle C."/>
            <person name="Sallet E."/>
            <person name="Samain S."/>
            <person name="Samson N."/>
            <person name="Sanders I."/>
            <person name="Saurat O."/>
            <person name="Scarpelli C."/>
            <person name="Schiex T."/>
            <person name="Segurens B."/>
            <person name="Severin A.J."/>
            <person name="Sherrier D.J."/>
            <person name="Shi R."/>
            <person name="Sims S."/>
            <person name="Singer S.R."/>
            <person name="Sinharoy S."/>
            <person name="Sterck L."/>
            <person name="Viollet A."/>
            <person name="Wang B.B."/>
            <person name="Wang K."/>
            <person name="Wang M."/>
            <person name="Wang X."/>
            <person name="Warfsmann J."/>
            <person name="Weissenbach J."/>
            <person name="White D.D."/>
            <person name="White J.D."/>
            <person name="Wiley G.B."/>
            <person name="Wincker P."/>
            <person name="Xing Y."/>
            <person name="Yang L."/>
            <person name="Yao Z."/>
            <person name="Ying F."/>
            <person name="Zhai J."/>
            <person name="Zhou L."/>
            <person name="Zuber A."/>
            <person name="Denarie J."/>
            <person name="Dixon R.A."/>
            <person name="May G.D."/>
            <person name="Schwartz D.C."/>
            <person name="Rogers J."/>
            <person name="Quetier F."/>
            <person name="Town C.D."/>
            <person name="Roe B.A."/>
        </authorList>
    </citation>
    <scope>NUCLEOTIDE SEQUENCE [LARGE SCALE GENOMIC DNA]</scope>
    <source>
        <strain evidence="2">A17</strain>
        <strain evidence="4 5">cv. Jemalong A17</strain>
    </source>
</reference>
<dbReference type="HOGENOM" id="CLU_010721_2_0_1"/>
<dbReference type="Pfam" id="PF00646">
    <property type="entry name" value="F-box"/>
    <property type="match status" value="1"/>
</dbReference>
<dbReference type="SUPFAM" id="SSF81383">
    <property type="entry name" value="F-box domain"/>
    <property type="match status" value="1"/>
</dbReference>
<dbReference type="PANTHER" id="PTHR32212:SF269">
    <property type="entry name" value="F-BOX_RNI_FBD-LIKE DOMAIN PROTEIN"/>
    <property type="match status" value="1"/>
</dbReference>
<evidence type="ECO:0000313" key="3">
    <source>
        <dbReference type="EMBL" id="RHN65346.1"/>
    </source>
</evidence>
<evidence type="ECO:0000259" key="1">
    <source>
        <dbReference type="Pfam" id="PF00646"/>
    </source>
</evidence>
<dbReference type="InterPro" id="IPR053781">
    <property type="entry name" value="F-box_AtFBL13-like"/>
</dbReference>
<dbReference type="AlphaFoldDB" id="G7IVK1"/>
<dbReference type="EnsemblPlants" id="AES68420">
    <property type="protein sequence ID" value="AES68420"/>
    <property type="gene ID" value="MTR_3g008050"/>
</dbReference>
<dbReference type="Gramene" id="rna13173">
    <property type="protein sequence ID" value="RHN65346.1"/>
    <property type="gene ID" value="gene13173"/>
</dbReference>
<dbReference type="EMBL" id="PSQE01000003">
    <property type="protein sequence ID" value="RHN65346.1"/>
    <property type="molecule type" value="Genomic_DNA"/>
</dbReference>
<evidence type="ECO:0000313" key="2">
    <source>
        <dbReference type="EMBL" id="AES68420.1"/>
    </source>
</evidence>
<dbReference type="CDD" id="cd22160">
    <property type="entry name" value="F-box_AtFBL13-like"/>
    <property type="match status" value="1"/>
</dbReference>
<accession>G7IVK1</accession>